<protein>
    <submittedName>
        <fullName evidence="1">Uncharacterized protein</fullName>
    </submittedName>
</protein>
<keyword evidence="2" id="KW-1185">Reference proteome</keyword>
<name>A0A1V9XJJ3_9ACAR</name>
<evidence type="ECO:0000313" key="1">
    <source>
        <dbReference type="EMBL" id="OQR73611.1"/>
    </source>
</evidence>
<dbReference type="InParanoid" id="A0A1V9XJJ3"/>
<dbReference type="EMBL" id="MNPL01009657">
    <property type="protein sequence ID" value="OQR73611.1"/>
    <property type="molecule type" value="Genomic_DNA"/>
</dbReference>
<evidence type="ECO:0000313" key="2">
    <source>
        <dbReference type="Proteomes" id="UP000192247"/>
    </source>
</evidence>
<sequence>MHTPSKHSRVRHFLCVRYVGWFSARITCGATLGANRPQIDWHYCYHEAYHQKIPPVPLDIMTFAVNGSILHDAANHSDALQQHLVTITEAHWHPVIIIKLSHVNVVVASVNNVETRRKSRRQQVTTDLS</sequence>
<proteinExistence type="predicted"/>
<dbReference type="AlphaFoldDB" id="A0A1V9XJJ3"/>
<gene>
    <name evidence="1" type="ORF">BIW11_09626</name>
</gene>
<comment type="caution">
    <text evidence="1">The sequence shown here is derived from an EMBL/GenBank/DDBJ whole genome shotgun (WGS) entry which is preliminary data.</text>
</comment>
<organism evidence="1 2">
    <name type="scientific">Tropilaelaps mercedesae</name>
    <dbReference type="NCBI Taxonomy" id="418985"/>
    <lineage>
        <taxon>Eukaryota</taxon>
        <taxon>Metazoa</taxon>
        <taxon>Ecdysozoa</taxon>
        <taxon>Arthropoda</taxon>
        <taxon>Chelicerata</taxon>
        <taxon>Arachnida</taxon>
        <taxon>Acari</taxon>
        <taxon>Parasitiformes</taxon>
        <taxon>Mesostigmata</taxon>
        <taxon>Gamasina</taxon>
        <taxon>Dermanyssoidea</taxon>
        <taxon>Laelapidae</taxon>
        <taxon>Tropilaelaps</taxon>
    </lineage>
</organism>
<accession>A0A1V9XJJ3</accession>
<reference evidence="1 2" key="1">
    <citation type="journal article" date="2017" name="Gigascience">
        <title>Draft genome of the honey bee ectoparasitic mite, Tropilaelaps mercedesae, is shaped by the parasitic life history.</title>
        <authorList>
            <person name="Dong X."/>
            <person name="Armstrong S.D."/>
            <person name="Xia D."/>
            <person name="Makepeace B.L."/>
            <person name="Darby A.C."/>
            <person name="Kadowaki T."/>
        </authorList>
    </citation>
    <scope>NUCLEOTIDE SEQUENCE [LARGE SCALE GENOMIC DNA]</scope>
    <source>
        <strain evidence="1">Wuxi-XJTLU</strain>
    </source>
</reference>
<dbReference type="Proteomes" id="UP000192247">
    <property type="component" value="Unassembled WGS sequence"/>
</dbReference>